<keyword evidence="3" id="KW-1185">Reference proteome</keyword>
<evidence type="ECO:0000259" key="1">
    <source>
        <dbReference type="Pfam" id="PF11716"/>
    </source>
</evidence>
<reference evidence="3" key="1">
    <citation type="submission" date="2009-09" db="EMBL/GenBank/DDBJ databases">
        <title>The complete genome of Kribbella flavida DSM 17836.</title>
        <authorList>
            <consortium name="US DOE Joint Genome Institute (JGI-PGF)"/>
            <person name="Lucas S."/>
            <person name="Copeland A."/>
            <person name="Lapidus A."/>
            <person name="Glavina del Rio T."/>
            <person name="Dalin E."/>
            <person name="Tice H."/>
            <person name="Bruce D."/>
            <person name="Goodwin L."/>
            <person name="Pitluck S."/>
            <person name="Kyrpides N."/>
            <person name="Mavromatis K."/>
            <person name="Ivanova N."/>
            <person name="Saunders E."/>
            <person name="Brettin T."/>
            <person name="Detter J.C."/>
            <person name="Han C."/>
            <person name="Larimer F."/>
            <person name="Land M."/>
            <person name="Hauser L."/>
            <person name="Markowitz V."/>
            <person name="Cheng J.-F."/>
            <person name="Hugenholtz P."/>
            <person name="Woyke T."/>
            <person name="Wu D."/>
            <person name="Pukall R."/>
            <person name="Klenk H.-P."/>
            <person name="Eisen J.A."/>
        </authorList>
    </citation>
    <scope>NUCLEOTIDE SEQUENCE [LARGE SCALE GENOMIC DNA]</scope>
    <source>
        <strain evidence="3">DSM 17836 / JCM 10339 / NBRC 14399</strain>
    </source>
</reference>
<dbReference type="OrthoDB" id="3213691at2"/>
<dbReference type="KEGG" id="kfl:Kfla_3892"/>
<name>D2PQ21_KRIFD</name>
<dbReference type="RefSeq" id="WP_012921501.1">
    <property type="nucleotide sequence ID" value="NC_013729.1"/>
</dbReference>
<dbReference type="HOGENOM" id="CLU_1057222_0_0_11"/>
<proteinExistence type="predicted"/>
<dbReference type="Pfam" id="PF11716">
    <property type="entry name" value="MDMPI_N"/>
    <property type="match status" value="1"/>
</dbReference>
<dbReference type="eggNOG" id="ENOG5033U56">
    <property type="taxonomic scope" value="Bacteria"/>
</dbReference>
<dbReference type="EMBL" id="CP001736">
    <property type="protein sequence ID" value="ADB32945.1"/>
    <property type="molecule type" value="Genomic_DNA"/>
</dbReference>
<organism evidence="2 3">
    <name type="scientific">Kribbella flavida (strain DSM 17836 / JCM 10339 / NBRC 14399)</name>
    <dbReference type="NCBI Taxonomy" id="479435"/>
    <lineage>
        <taxon>Bacteria</taxon>
        <taxon>Bacillati</taxon>
        <taxon>Actinomycetota</taxon>
        <taxon>Actinomycetes</taxon>
        <taxon>Propionibacteriales</taxon>
        <taxon>Kribbellaceae</taxon>
        <taxon>Kribbella</taxon>
    </lineage>
</organism>
<evidence type="ECO:0000313" key="3">
    <source>
        <dbReference type="Proteomes" id="UP000007967"/>
    </source>
</evidence>
<dbReference type="AlphaFoldDB" id="D2PQ21"/>
<gene>
    <name evidence="2" type="ordered locus">Kfla_3892</name>
</gene>
<dbReference type="STRING" id="479435.Kfla_3892"/>
<dbReference type="GO" id="GO:0046872">
    <property type="term" value="F:metal ion binding"/>
    <property type="evidence" value="ECO:0007669"/>
    <property type="project" value="InterPro"/>
</dbReference>
<dbReference type="InterPro" id="IPR017517">
    <property type="entry name" value="Maleyloyr_isom"/>
</dbReference>
<dbReference type="InterPro" id="IPR024344">
    <property type="entry name" value="MDMPI_metal-binding"/>
</dbReference>
<dbReference type="SUPFAM" id="SSF109854">
    <property type="entry name" value="DinB/YfiT-like putative metalloenzymes"/>
    <property type="match status" value="1"/>
</dbReference>
<dbReference type="Proteomes" id="UP000007967">
    <property type="component" value="Chromosome"/>
</dbReference>
<protein>
    <recommendedName>
        <fullName evidence="1">Mycothiol-dependent maleylpyruvate isomerase metal-binding domain-containing protein</fullName>
    </recommendedName>
</protein>
<evidence type="ECO:0000313" key="2">
    <source>
        <dbReference type="EMBL" id="ADB32945.1"/>
    </source>
</evidence>
<dbReference type="NCBIfam" id="TIGR03083">
    <property type="entry name" value="maleylpyruvate isomerase family mycothiol-dependent enzyme"/>
    <property type="match status" value="1"/>
</dbReference>
<feature type="domain" description="Mycothiol-dependent maleylpyruvate isomerase metal-binding" evidence="1">
    <location>
        <begin position="12"/>
        <end position="148"/>
    </location>
</feature>
<reference evidence="2 3" key="2">
    <citation type="journal article" date="2010" name="Stand. Genomic Sci.">
        <title>Complete genome sequence of Kribbella flavida type strain (IFO 14399).</title>
        <authorList>
            <person name="Pukall R."/>
            <person name="Lapidus A."/>
            <person name="Glavina Del Rio T."/>
            <person name="Copeland A."/>
            <person name="Tice H."/>
            <person name="Cheng J.-F."/>
            <person name="Lucas S."/>
            <person name="Chen F."/>
            <person name="Nolan M."/>
            <person name="LaButti K."/>
            <person name="Pati A."/>
            <person name="Ivanova N."/>
            <person name="Mavrommatis K."/>
            <person name="Mikhailova N."/>
            <person name="Pitluck S."/>
            <person name="Bruce D."/>
            <person name="Goodwin L."/>
            <person name="Land M."/>
            <person name="Hauser L."/>
            <person name="Chang Y.-J."/>
            <person name="Jeffries C.D."/>
            <person name="Chen A."/>
            <person name="Palaniappan K."/>
            <person name="Chain P."/>
            <person name="Rohde M."/>
            <person name="Goeker M."/>
            <person name="Bristow J."/>
            <person name="Eisen J.A."/>
            <person name="Markowitz V."/>
            <person name="Hugenholtz P."/>
            <person name="Kyrpides N.C."/>
            <person name="Klenk H.-P."/>
            <person name="Brettin T."/>
        </authorList>
    </citation>
    <scope>NUCLEOTIDE SEQUENCE [LARGE SCALE GENOMIC DNA]</scope>
    <source>
        <strain evidence="3">DSM 17836 / JCM 10339 / NBRC 14399</strain>
    </source>
</reference>
<dbReference type="InterPro" id="IPR034660">
    <property type="entry name" value="DinB/YfiT-like"/>
</dbReference>
<accession>D2PQ21</accession>
<sequence>MTSTADQTIDALRTGHDELVAKVARFGPDELVRDSAAAEWTVAQVLSHLGSGAEIHLAILESALDGGTAPEGDFYQSVWGRWDAMSPAEQAANFPAANETLVNRFEKLDDKVRAELMVDFGFLPEPIDLAGAAGMRLSEFALHSWDVQVAFDSTARIAPDATALLLDRVDGLLGFAAKADQYDGKLTLAVHTTDPNRDFGLVVADTVSLLDVPDSVDGELTAPAEYVVRLITGRHRAEHTPASVSVTGPATLDDLRRIFPGY</sequence>
<dbReference type="Gene3D" id="1.20.120.450">
    <property type="entry name" value="dinb family like domain"/>
    <property type="match status" value="1"/>
</dbReference>